<dbReference type="Pfam" id="PF08378">
    <property type="entry name" value="NERD"/>
    <property type="match status" value="1"/>
</dbReference>
<evidence type="ECO:0000313" key="2">
    <source>
        <dbReference type="EMBL" id="ROR76051.1"/>
    </source>
</evidence>
<keyword evidence="3" id="KW-1185">Reference proteome</keyword>
<dbReference type="Proteomes" id="UP000266915">
    <property type="component" value="Unassembled WGS sequence"/>
</dbReference>
<accession>A0A3N2BL99</accession>
<gene>
    <name evidence="2" type="ORF">EDD42_4004</name>
</gene>
<protein>
    <submittedName>
        <fullName evidence="2">Nuclease-like protein</fullName>
    </submittedName>
</protein>
<proteinExistence type="predicted"/>
<dbReference type="InterPro" id="IPR011528">
    <property type="entry name" value="NERD"/>
</dbReference>
<dbReference type="EMBL" id="RKHL01000002">
    <property type="protein sequence ID" value="ROR76051.1"/>
    <property type="molecule type" value="Genomic_DNA"/>
</dbReference>
<reference evidence="2 3" key="1">
    <citation type="submission" date="2018-11" db="EMBL/GenBank/DDBJ databases">
        <title>Sequencing the genomes of 1000 actinobacteria strains.</title>
        <authorList>
            <person name="Klenk H.-P."/>
        </authorList>
    </citation>
    <scope>NUCLEOTIDE SEQUENCE [LARGE SCALE GENOMIC DNA]</scope>
    <source>
        <strain evidence="2 3">DSM 14012</strain>
    </source>
</reference>
<evidence type="ECO:0000259" key="1">
    <source>
        <dbReference type="Pfam" id="PF08378"/>
    </source>
</evidence>
<organism evidence="2 3">
    <name type="scientific">Plantibacter flavus</name>
    <dbReference type="NCBI Taxonomy" id="150123"/>
    <lineage>
        <taxon>Bacteria</taxon>
        <taxon>Bacillati</taxon>
        <taxon>Actinomycetota</taxon>
        <taxon>Actinomycetes</taxon>
        <taxon>Micrococcales</taxon>
        <taxon>Microbacteriaceae</taxon>
        <taxon>Plantibacter</taxon>
    </lineage>
</organism>
<dbReference type="AlphaFoldDB" id="A0A3N2BL99"/>
<evidence type="ECO:0000313" key="3">
    <source>
        <dbReference type="Proteomes" id="UP000266915"/>
    </source>
</evidence>
<sequence>MSVTSKTQASSGPTLFLPKTFIQTPRTTSTGDVSVDSSVIVHETQRSESVFSTASSPPWDVAISSTSSARYLTGPNSVSRVIFEPEGALGVGPRIAALPPCNPMRNSDSPIFLRVARSAATLEPSTGVAARSSWIIRSFVCREMFLFWSMVVLRLSGPGGCPRPGLYADRVAIALSSCALGGVQLPGWTALELASTGVGVCAVRHAHHMTVDAGGGMAGGSARREHERRTARDRAAVVAAEAAVRARWGNGLVGRVAVALSVDDRPRRSTEVWSIGAVGEEVVAAALDSVSEVRSLHDRKIPGSRANIDHIVVTPAGIWVVDAKRYVNKRPERSLEGGLFGFGATEHLKVDGRRSDRLIDGVIGQVGRISSAVGGDVPVSATLCFVDADWPLFGGGFSVRGVRVSSPRMLRKQLTREATASPMFDVDAVAQRLAADFPPA</sequence>
<name>A0A3N2BL99_9MICO</name>
<comment type="caution">
    <text evidence="2">The sequence shown here is derived from an EMBL/GenBank/DDBJ whole genome shotgun (WGS) entry which is preliminary data.</text>
</comment>
<feature type="domain" description="NERD" evidence="1">
    <location>
        <begin position="276"/>
        <end position="328"/>
    </location>
</feature>